<proteinExistence type="predicted"/>
<feature type="transmembrane region" description="Helical" evidence="2">
    <location>
        <begin position="500"/>
        <end position="520"/>
    </location>
</feature>
<keyword evidence="2" id="KW-0812">Transmembrane</keyword>
<evidence type="ECO:0000256" key="1">
    <source>
        <dbReference type="SAM" id="MobiDB-lite"/>
    </source>
</evidence>
<reference evidence="4" key="1">
    <citation type="journal article" date="2019" name="Int. J. Syst. Evol. Microbiol.">
        <title>The Global Catalogue of Microorganisms (GCM) 10K type strain sequencing project: providing services to taxonomists for standard genome sequencing and annotation.</title>
        <authorList>
            <consortium name="The Broad Institute Genomics Platform"/>
            <consortium name="The Broad Institute Genome Sequencing Center for Infectious Disease"/>
            <person name="Wu L."/>
            <person name="Ma J."/>
        </authorList>
    </citation>
    <scope>NUCLEOTIDE SEQUENCE [LARGE SCALE GENOMIC DNA]</scope>
    <source>
        <strain evidence="4">JCM 16916</strain>
    </source>
</reference>
<keyword evidence="4" id="KW-1185">Reference proteome</keyword>
<evidence type="ECO:0000313" key="4">
    <source>
        <dbReference type="Proteomes" id="UP001501727"/>
    </source>
</evidence>
<evidence type="ECO:0000256" key="2">
    <source>
        <dbReference type="SAM" id="Phobius"/>
    </source>
</evidence>
<dbReference type="InterPro" id="IPR014345">
    <property type="entry name" value="XrtA_polysacc_chain"/>
</dbReference>
<protein>
    <submittedName>
        <fullName evidence="3">GNVR domain-containing protein</fullName>
    </submittedName>
</protein>
<comment type="caution">
    <text evidence="3">The sequence shown here is derived from an EMBL/GenBank/DDBJ whole genome shotgun (WGS) entry which is preliminary data.</text>
</comment>
<accession>A0ABP7MIW8</accession>
<name>A0ABP7MIW8_9GAMM</name>
<feature type="transmembrane region" description="Helical" evidence="2">
    <location>
        <begin position="34"/>
        <end position="55"/>
    </location>
</feature>
<keyword evidence="2" id="KW-1133">Transmembrane helix</keyword>
<feature type="region of interest" description="Disordered" evidence="1">
    <location>
        <begin position="307"/>
        <end position="330"/>
    </location>
</feature>
<keyword evidence="2" id="KW-0472">Membrane</keyword>
<feature type="transmembrane region" description="Helical" evidence="2">
    <location>
        <begin position="437"/>
        <end position="460"/>
    </location>
</feature>
<sequence>MSNPALEWSPTEAHPTATALALVPVVRHELKRHIVLYAGIFTALALLALAIGMLLPKKYASTTTILVEESNIIAPLMEGRAVPTSVVNRASIAREVAFSRKVMNEILKAGGWMDSHPSPIQQDRLMEDIKSRTVMGNPRENLIQIRYVDSDPERAYRVTERFADMIISESLATKERESRQAYGFINSQVADYHKKLTDAEANLENYRNSNPDARPGVGADVNARISELRRQVEMSKLELIDLHSAEGAINRQLTGESEVSVMQTRAGQIRARLADLQTQRQQLLLTYTEQHPDVVRVQHQMNDLQEELKHEESRPVASGTGQPASMDGSVTINPLYTELRSKLSEARSRSAAVASRISTAEGLLQQEMERNRRIAASESTLAELTRDYEVNRDLYQDLLKRRENARVSMNLDAEQRGLSFRIQEPATMPLRPVGLRLMHVAGAGLGAAFFAPLVLLLGAVKLDPRVRSPLQIEREAALPVLGTMPMYVTPRKRRMMLRRFAMAIGLLLIAVAAYGLVLGLKLVHVL</sequence>
<dbReference type="PANTHER" id="PTHR32309:SF13">
    <property type="entry name" value="FERRIC ENTEROBACTIN TRANSPORT PROTEIN FEPE"/>
    <property type="match status" value="1"/>
</dbReference>
<feature type="compositionally biased region" description="Polar residues" evidence="1">
    <location>
        <begin position="319"/>
        <end position="330"/>
    </location>
</feature>
<dbReference type="PANTHER" id="PTHR32309">
    <property type="entry name" value="TYROSINE-PROTEIN KINASE"/>
    <property type="match status" value="1"/>
</dbReference>
<evidence type="ECO:0000313" key="3">
    <source>
        <dbReference type="EMBL" id="GAA3923240.1"/>
    </source>
</evidence>
<organism evidence="3 4">
    <name type="scientific">Luteimonas lutimaris</name>
    <dbReference type="NCBI Taxonomy" id="698645"/>
    <lineage>
        <taxon>Bacteria</taxon>
        <taxon>Pseudomonadati</taxon>
        <taxon>Pseudomonadota</taxon>
        <taxon>Gammaproteobacteria</taxon>
        <taxon>Lysobacterales</taxon>
        <taxon>Lysobacteraceae</taxon>
        <taxon>Luteimonas</taxon>
    </lineage>
</organism>
<dbReference type="EMBL" id="BAAAZU010000006">
    <property type="protein sequence ID" value="GAA3923240.1"/>
    <property type="molecule type" value="Genomic_DNA"/>
</dbReference>
<gene>
    <name evidence="3" type="ORF">GCM10022229_16370</name>
</gene>
<dbReference type="RefSeq" id="WP_344759474.1">
    <property type="nucleotide sequence ID" value="NZ_BAAAZU010000006.1"/>
</dbReference>
<dbReference type="InterPro" id="IPR050445">
    <property type="entry name" value="Bact_polysacc_biosynth/exp"/>
</dbReference>
<dbReference type="NCBIfam" id="TIGR03007">
    <property type="entry name" value="pepcterm_ChnLen"/>
    <property type="match status" value="1"/>
</dbReference>
<dbReference type="Proteomes" id="UP001501727">
    <property type="component" value="Unassembled WGS sequence"/>
</dbReference>